<dbReference type="EMBL" id="CAUEEQ010041679">
    <property type="protein sequence ID" value="CAJ0956260.1"/>
    <property type="molecule type" value="Genomic_DNA"/>
</dbReference>
<evidence type="ECO:0000313" key="2">
    <source>
        <dbReference type="Proteomes" id="UP001176940"/>
    </source>
</evidence>
<accession>A0ABN9M186</accession>
<dbReference type="Proteomes" id="UP001176940">
    <property type="component" value="Unassembled WGS sequence"/>
</dbReference>
<dbReference type="Gene3D" id="2.40.50.120">
    <property type="match status" value="1"/>
</dbReference>
<dbReference type="InterPro" id="IPR008993">
    <property type="entry name" value="TIMP-like_OB-fold"/>
</dbReference>
<keyword evidence="2" id="KW-1185">Reference proteome</keyword>
<gene>
    <name evidence="1" type="ORF">RIMI_LOCUS15472384</name>
</gene>
<evidence type="ECO:0008006" key="3">
    <source>
        <dbReference type="Google" id="ProtNLM"/>
    </source>
</evidence>
<reference evidence="1" key="1">
    <citation type="submission" date="2023-07" db="EMBL/GenBank/DDBJ databases">
        <authorList>
            <person name="Stuckert A."/>
        </authorList>
    </citation>
    <scope>NUCLEOTIDE SEQUENCE</scope>
</reference>
<dbReference type="PANTHER" id="PTHR35967:SF1">
    <property type="entry name" value="UPF0450 PROTEIN C17ORF58"/>
    <property type="match status" value="1"/>
</dbReference>
<name>A0ABN9M186_9NEOB</name>
<organism evidence="1 2">
    <name type="scientific">Ranitomeya imitator</name>
    <name type="common">mimic poison frog</name>
    <dbReference type="NCBI Taxonomy" id="111125"/>
    <lineage>
        <taxon>Eukaryota</taxon>
        <taxon>Metazoa</taxon>
        <taxon>Chordata</taxon>
        <taxon>Craniata</taxon>
        <taxon>Vertebrata</taxon>
        <taxon>Euteleostomi</taxon>
        <taxon>Amphibia</taxon>
        <taxon>Batrachia</taxon>
        <taxon>Anura</taxon>
        <taxon>Neobatrachia</taxon>
        <taxon>Hyloidea</taxon>
        <taxon>Dendrobatidae</taxon>
        <taxon>Dendrobatinae</taxon>
        <taxon>Ranitomeya</taxon>
    </lineage>
</organism>
<evidence type="ECO:0000313" key="1">
    <source>
        <dbReference type="EMBL" id="CAJ0956260.1"/>
    </source>
</evidence>
<proteinExistence type="predicted"/>
<dbReference type="PANTHER" id="PTHR35967">
    <property type="entry name" value="UPF0450 PROTEIN C17ORF58"/>
    <property type="match status" value="1"/>
</dbReference>
<protein>
    <recommendedName>
        <fullName evidence="3">Dirigent protein</fullName>
    </recommendedName>
</protein>
<sequence>MTNRYQDCPYRDQPVPRLPNSITAQNQHCPIPKSSIARTAQYHDYPVPRPPSLTAVNGIIHDEEVVGGGARILTVLVSSGGSYKTGRLYLTPDSGAFSRVTVLALHTPHLQLGGRYIMMGQIYRRGMQLAPAVLRVVSGRLRAGDGLVTSGSSFTRRFNRRKDGRGLRAALSRCT</sequence>
<dbReference type="SUPFAM" id="SSF50242">
    <property type="entry name" value="TIMP-like"/>
    <property type="match status" value="1"/>
</dbReference>
<comment type="caution">
    <text evidence="1">The sequence shown here is derived from an EMBL/GenBank/DDBJ whole genome shotgun (WGS) entry which is preliminary data.</text>
</comment>